<reference evidence="2" key="1">
    <citation type="submission" date="2023-03" db="EMBL/GenBank/DDBJ databases">
        <title>Massive genome expansion in bonnet fungi (Mycena s.s.) driven by repeated elements and novel gene families across ecological guilds.</title>
        <authorList>
            <consortium name="Lawrence Berkeley National Laboratory"/>
            <person name="Harder C.B."/>
            <person name="Miyauchi S."/>
            <person name="Viragh M."/>
            <person name="Kuo A."/>
            <person name="Thoen E."/>
            <person name="Andreopoulos B."/>
            <person name="Lu D."/>
            <person name="Skrede I."/>
            <person name="Drula E."/>
            <person name="Henrissat B."/>
            <person name="Morin E."/>
            <person name="Kohler A."/>
            <person name="Barry K."/>
            <person name="LaButti K."/>
            <person name="Morin E."/>
            <person name="Salamov A."/>
            <person name="Lipzen A."/>
            <person name="Mereny Z."/>
            <person name="Hegedus B."/>
            <person name="Baldrian P."/>
            <person name="Stursova M."/>
            <person name="Weitz H."/>
            <person name="Taylor A."/>
            <person name="Grigoriev I.V."/>
            <person name="Nagy L.G."/>
            <person name="Martin F."/>
            <person name="Kauserud H."/>
        </authorList>
    </citation>
    <scope>NUCLEOTIDE SEQUENCE</scope>
    <source>
        <strain evidence="2">9144</strain>
    </source>
</reference>
<keyword evidence="3" id="KW-1185">Reference proteome</keyword>
<organism evidence="2 3">
    <name type="scientific">Mycena pura</name>
    <dbReference type="NCBI Taxonomy" id="153505"/>
    <lineage>
        <taxon>Eukaryota</taxon>
        <taxon>Fungi</taxon>
        <taxon>Dikarya</taxon>
        <taxon>Basidiomycota</taxon>
        <taxon>Agaricomycotina</taxon>
        <taxon>Agaricomycetes</taxon>
        <taxon>Agaricomycetidae</taxon>
        <taxon>Agaricales</taxon>
        <taxon>Marasmiineae</taxon>
        <taxon>Mycenaceae</taxon>
        <taxon>Mycena</taxon>
    </lineage>
</organism>
<sequence length="414" mass="45486">MTPPSTLNALPKPSLEPPLTAGHLLKPLDFTSTHTIFLFPPMSSSKMKAATIVEDDLDTDFYVAPVPSRYWSAFNHSASRLFINVLRRLSSNTQVSETVATNALSVGMRSIRYLFDQLRDQQPPEDILALVGLIHQLVSLVSQPLPELHFIPNLAVPDRLLPENFEVPSWKPPSEMALAEAPVLLPPKKRPSTLSNIAQQPDGDDDDGDGDDDEDEEIERAARTPSPPPGPPKGKRTRSVTRSERKSAEYIDDSDDESVPASKVAKSSRSGNAASQSRQPRSAMNRDVAVVLKKPKDKNEGKPKGRNPIRNISLTEIKDRVGDAIVSILNTKETFHKRVNLDLPEDAGATITVAVARKGPGVKPPFRSAMGSTPHARTRENDDFESEFAPLEPIPLKRLNRSRSIKPNSHLSLA</sequence>
<evidence type="ECO:0000313" key="2">
    <source>
        <dbReference type="EMBL" id="KAJ7204694.1"/>
    </source>
</evidence>
<protein>
    <submittedName>
        <fullName evidence="2">Uncharacterized protein</fullName>
    </submittedName>
</protein>
<feature type="region of interest" description="Disordered" evidence="1">
    <location>
        <begin position="186"/>
        <end position="311"/>
    </location>
</feature>
<accession>A0AAD6V715</accession>
<feature type="compositionally biased region" description="Acidic residues" evidence="1">
    <location>
        <begin position="202"/>
        <end position="218"/>
    </location>
</feature>
<name>A0AAD6V715_9AGAR</name>
<dbReference type="EMBL" id="JARJCW010000046">
    <property type="protein sequence ID" value="KAJ7204694.1"/>
    <property type="molecule type" value="Genomic_DNA"/>
</dbReference>
<gene>
    <name evidence="2" type="ORF">GGX14DRAFT_569271</name>
</gene>
<proteinExistence type="predicted"/>
<evidence type="ECO:0000313" key="3">
    <source>
        <dbReference type="Proteomes" id="UP001219525"/>
    </source>
</evidence>
<feature type="region of interest" description="Disordered" evidence="1">
    <location>
        <begin position="362"/>
        <end position="388"/>
    </location>
</feature>
<dbReference type="Proteomes" id="UP001219525">
    <property type="component" value="Unassembled WGS sequence"/>
</dbReference>
<feature type="compositionally biased region" description="Polar residues" evidence="1">
    <location>
        <begin position="265"/>
        <end position="282"/>
    </location>
</feature>
<comment type="caution">
    <text evidence="2">The sequence shown here is derived from an EMBL/GenBank/DDBJ whole genome shotgun (WGS) entry which is preliminary data.</text>
</comment>
<evidence type="ECO:0000256" key="1">
    <source>
        <dbReference type="SAM" id="MobiDB-lite"/>
    </source>
</evidence>
<dbReference type="AlphaFoldDB" id="A0AAD6V715"/>